<feature type="transmembrane region" description="Helical" evidence="2">
    <location>
        <begin position="233"/>
        <end position="256"/>
    </location>
</feature>
<organism evidence="3 4">
    <name type="scientific">Nocardioides nanhaiensis</name>
    <dbReference type="NCBI Taxonomy" id="1476871"/>
    <lineage>
        <taxon>Bacteria</taxon>
        <taxon>Bacillati</taxon>
        <taxon>Actinomycetota</taxon>
        <taxon>Actinomycetes</taxon>
        <taxon>Propionibacteriales</taxon>
        <taxon>Nocardioidaceae</taxon>
        <taxon>Nocardioides</taxon>
    </lineage>
</organism>
<protein>
    <recommendedName>
        <fullName evidence="5">Glycosyltransferase RgtA/B/C/D-like domain-containing protein</fullName>
    </recommendedName>
</protein>
<reference evidence="4" key="1">
    <citation type="journal article" date="2019" name="Int. J. Syst. Evol. Microbiol.">
        <title>The Global Catalogue of Microorganisms (GCM) 10K type strain sequencing project: providing services to taxonomists for standard genome sequencing and annotation.</title>
        <authorList>
            <consortium name="The Broad Institute Genomics Platform"/>
            <consortium name="The Broad Institute Genome Sequencing Center for Infectious Disease"/>
            <person name="Wu L."/>
            <person name="Ma J."/>
        </authorList>
    </citation>
    <scope>NUCLEOTIDE SEQUENCE [LARGE SCALE GENOMIC DNA]</scope>
    <source>
        <strain evidence="4">JCM 18127</strain>
    </source>
</reference>
<dbReference type="RefSeq" id="WP_345265474.1">
    <property type="nucleotide sequence ID" value="NZ_BAABIM010000002.1"/>
</dbReference>
<feature type="transmembrane region" description="Helical" evidence="2">
    <location>
        <begin position="135"/>
        <end position="153"/>
    </location>
</feature>
<gene>
    <name evidence="3" type="ORF">GCM10023226_20870</name>
</gene>
<keyword evidence="4" id="KW-1185">Reference proteome</keyword>
<comment type="caution">
    <text evidence="3">The sequence shown here is derived from an EMBL/GenBank/DDBJ whole genome shotgun (WGS) entry which is preliminary data.</text>
</comment>
<feature type="transmembrane region" description="Helical" evidence="2">
    <location>
        <begin position="290"/>
        <end position="310"/>
    </location>
</feature>
<dbReference type="EMBL" id="BAABIM010000002">
    <property type="protein sequence ID" value="GAA4683530.1"/>
    <property type="molecule type" value="Genomic_DNA"/>
</dbReference>
<feature type="transmembrane region" description="Helical" evidence="2">
    <location>
        <begin position="383"/>
        <end position="403"/>
    </location>
</feature>
<keyword evidence="2" id="KW-1133">Transmembrane helix</keyword>
<sequence>MSATQVLGTDPVRPPVRRAATPGRGWGRVEALLTVALLGLYLGLGQWVVREVHVVGFTSLRRFADALHVVGEPLRAEQVLAADPTPLATVLTMPLTVVPGAVTSLAAVPVGSALAATGVVLALHRALGHASPGRLTHALLLLGIALNPLVLLYATSGDALLLAPALVLAAMACLDSYRRRGDLRALLLAGGALALASLADPRLVIVPLVLGAGIFLAQRRSRHPRVVAGAEGTLAALLSPTVALLALWAAVGTLLAGRPVAWLAAPGALRGPAGEGDLGAAEAWGQTVEALALAAPLVILVLVGLVVRSVRHHAPDAAVLAALLVTTCCLPALTAVVSGGAQVQVREAVLPLLVATAGAGLLLGRDATGRGGHAPKGRRLRRVAATGAVAVLLVTWPTTWHLMRTSEHQVLEAAFVRAVETGRSQEGALTPSGNRIGYGPEARTSRFLRDLDPGRRGVLVDPEVGYPVLVGTARPDWFRDHPGTAGWRAAALDPAAAGVRYLLLTADPASDRLAALHPLAAAGLDPSLRVVHRSERYVLVEPVAGAADGGWAP</sequence>
<dbReference type="Proteomes" id="UP001500621">
    <property type="component" value="Unassembled WGS sequence"/>
</dbReference>
<evidence type="ECO:0008006" key="5">
    <source>
        <dbReference type="Google" id="ProtNLM"/>
    </source>
</evidence>
<evidence type="ECO:0000313" key="4">
    <source>
        <dbReference type="Proteomes" id="UP001500621"/>
    </source>
</evidence>
<evidence type="ECO:0000256" key="2">
    <source>
        <dbReference type="SAM" id="Phobius"/>
    </source>
</evidence>
<name>A0ABP8W8Q1_9ACTN</name>
<evidence type="ECO:0000313" key="3">
    <source>
        <dbReference type="EMBL" id="GAA4683530.1"/>
    </source>
</evidence>
<feature type="transmembrane region" description="Helical" evidence="2">
    <location>
        <begin position="317"/>
        <end position="337"/>
    </location>
</feature>
<proteinExistence type="predicted"/>
<feature type="region of interest" description="Disordered" evidence="1">
    <location>
        <begin position="1"/>
        <end position="20"/>
    </location>
</feature>
<keyword evidence="2" id="KW-0812">Transmembrane</keyword>
<accession>A0ABP8W8Q1</accession>
<feature type="transmembrane region" description="Helical" evidence="2">
    <location>
        <begin position="101"/>
        <end position="123"/>
    </location>
</feature>
<feature type="transmembrane region" description="Helical" evidence="2">
    <location>
        <begin position="343"/>
        <end position="363"/>
    </location>
</feature>
<evidence type="ECO:0000256" key="1">
    <source>
        <dbReference type="SAM" id="MobiDB-lite"/>
    </source>
</evidence>
<keyword evidence="2" id="KW-0472">Membrane</keyword>
<feature type="transmembrane region" description="Helical" evidence="2">
    <location>
        <begin position="31"/>
        <end position="49"/>
    </location>
</feature>